<evidence type="ECO:0000313" key="1">
    <source>
        <dbReference type="EMBL" id="RKD97688.1"/>
    </source>
</evidence>
<dbReference type="Proteomes" id="UP000283805">
    <property type="component" value="Unassembled WGS sequence"/>
</dbReference>
<dbReference type="EMBL" id="RAPO01000001">
    <property type="protein sequence ID" value="RKD97688.1"/>
    <property type="molecule type" value="Genomic_DNA"/>
</dbReference>
<dbReference type="OrthoDB" id="320547at2157"/>
<dbReference type="RefSeq" id="WP_120243194.1">
    <property type="nucleotide sequence ID" value="NZ_RAPO01000001.1"/>
</dbReference>
<dbReference type="AlphaFoldDB" id="A0A419WQL2"/>
<comment type="caution">
    <text evidence="1">The sequence shown here is derived from an EMBL/GenBank/DDBJ whole genome shotgun (WGS) entry which is preliminary data.</text>
</comment>
<sequence>MSTELIERTDEYTIELDEQQNVPIFTYNTFVSGEELRDIARTWADFIASEGADQYVVNTESISAHDDADKRWLAETWIPTLIEQGVRHGAGVYADSAIASMDMEEIEDQLNAIDPDFEYRTFGSDADALEWLAAQ</sequence>
<accession>A0A419WQL2</accession>
<organism evidence="1 2">
    <name type="scientific">Halopiger aswanensis</name>
    <dbReference type="NCBI Taxonomy" id="148449"/>
    <lineage>
        <taxon>Archaea</taxon>
        <taxon>Methanobacteriati</taxon>
        <taxon>Methanobacteriota</taxon>
        <taxon>Stenosarchaea group</taxon>
        <taxon>Halobacteria</taxon>
        <taxon>Halobacteriales</taxon>
        <taxon>Natrialbaceae</taxon>
        <taxon>Halopiger</taxon>
    </lineage>
</organism>
<proteinExistence type="predicted"/>
<keyword evidence="2" id="KW-1185">Reference proteome</keyword>
<evidence type="ECO:0008006" key="3">
    <source>
        <dbReference type="Google" id="ProtNLM"/>
    </source>
</evidence>
<gene>
    <name evidence="1" type="ORF">ATJ93_0679</name>
</gene>
<protein>
    <recommendedName>
        <fullName evidence="3">SpoIIAA-like protein</fullName>
    </recommendedName>
</protein>
<name>A0A419WQL2_9EURY</name>
<evidence type="ECO:0000313" key="2">
    <source>
        <dbReference type="Proteomes" id="UP000283805"/>
    </source>
</evidence>
<reference evidence="1 2" key="1">
    <citation type="submission" date="2018-09" db="EMBL/GenBank/DDBJ databases">
        <title>Genomic Encyclopedia of Archaeal and Bacterial Type Strains, Phase II (KMG-II): from individual species to whole genera.</title>
        <authorList>
            <person name="Goeker M."/>
        </authorList>
    </citation>
    <scope>NUCLEOTIDE SEQUENCE [LARGE SCALE GENOMIC DNA]</scope>
    <source>
        <strain evidence="1 2">DSM 13151</strain>
    </source>
</reference>